<dbReference type="InterPro" id="IPR011009">
    <property type="entry name" value="Kinase-like_dom_sf"/>
</dbReference>
<dbReference type="PANTHER" id="PTHR39179">
    <property type="entry name" value="SPORE COAT PROTEIN I"/>
    <property type="match status" value="1"/>
</dbReference>
<keyword evidence="2" id="KW-1185">Reference proteome</keyword>
<proteinExistence type="predicted"/>
<gene>
    <name evidence="1" type="ORF">FH966_15735</name>
</gene>
<reference evidence="1 2" key="1">
    <citation type="submission" date="2019-07" db="EMBL/GenBank/DDBJ databases">
        <title>Genomic analysis of Lentibacillus sp. NKC851-2.</title>
        <authorList>
            <person name="Oh Y.J."/>
        </authorList>
    </citation>
    <scope>NUCLEOTIDE SEQUENCE [LARGE SCALE GENOMIC DNA]</scope>
    <source>
        <strain evidence="1 2">NKC851-2</strain>
    </source>
</reference>
<accession>A0A549YMD1</accession>
<dbReference type="AlphaFoldDB" id="A0A549YMD1"/>
<dbReference type="EMBL" id="VJMZ01000001">
    <property type="protein sequence ID" value="TRM13042.1"/>
    <property type="molecule type" value="Genomic_DNA"/>
</dbReference>
<dbReference type="SUPFAM" id="SSF56112">
    <property type="entry name" value="Protein kinase-like (PK-like)"/>
    <property type="match status" value="1"/>
</dbReference>
<dbReference type="Proteomes" id="UP000319280">
    <property type="component" value="Unassembled WGS sequence"/>
</dbReference>
<organism evidence="1 2">
    <name type="scientific">Lentibacillus cibarius</name>
    <dbReference type="NCBI Taxonomy" id="2583219"/>
    <lineage>
        <taxon>Bacteria</taxon>
        <taxon>Bacillati</taxon>
        <taxon>Bacillota</taxon>
        <taxon>Bacilli</taxon>
        <taxon>Bacillales</taxon>
        <taxon>Bacillaceae</taxon>
        <taxon>Lentibacillus</taxon>
    </lineage>
</organism>
<comment type="caution">
    <text evidence="1">The sequence shown here is derived from an EMBL/GenBank/DDBJ whole genome shotgun (WGS) entry which is preliminary data.</text>
</comment>
<sequence length="325" mass="38732">MRDFLAINYDIHVYEETVINGAEGFIDDNYVYFIISCDMKEMIHMEQASLAYHLYENNWNQVIVPVQNKQGGWFTKHNDSGYMVLKADRSNGENRSGYGYGERLARFHTDGSLYSYEPQLISSYGQWKDLWIGKMSAFEQKIEQEAHDHPGDYYRELVDFLPYLVGISENAIQYMQESEHESRFHETDQGTIAFRRHHRQLNNRHLWMTDLVYDHPARDLAAYIRHQLLKTEDPMHDIRTFLDDYQQVKPLSVFSWRLLYARLLFPVHFFDTIERGFIGETYEYNHAVLLDLMERQPVYERRLRMFFDNAGVSTKELAIPVLHWL</sequence>
<evidence type="ECO:0000313" key="1">
    <source>
        <dbReference type="EMBL" id="TRM13042.1"/>
    </source>
</evidence>
<evidence type="ECO:0008006" key="3">
    <source>
        <dbReference type="Google" id="ProtNLM"/>
    </source>
</evidence>
<dbReference type="Gene3D" id="3.90.1200.10">
    <property type="match status" value="1"/>
</dbReference>
<dbReference type="InterPro" id="IPR047175">
    <property type="entry name" value="CotS-like"/>
</dbReference>
<name>A0A549YMD1_9BACI</name>
<evidence type="ECO:0000313" key="2">
    <source>
        <dbReference type="Proteomes" id="UP000319280"/>
    </source>
</evidence>
<dbReference type="GO" id="GO:0042601">
    <property type="term" value="C:endospore-forming forespore"/>
    <property type="evidence" value="ECO:0007669"/>
    <property type="project" value="TreeGrafter"/>
</dbReference>
<dbReference type="RefSeq" id="WP_142792153.1">
    <property type="nucleotide sequence ID" value="NZ_VJMZ01000001.1"/>
</dbReference>
<dbReference type="PANTHER" id="PTHR39179:SF2">
    <property type="entry name" value="ENDOSPORE COAT-ASSOCIATED PROTEIN YUTH"/>
    <property type="match status" value="1"/>
</dbReference>
<protein>
    <recommendedName>
        <fullName evidence="3">Spore coat protein YutH</fullName>
    </recommendedName>
</protein>